<keyword evidence="2" id="KW-1185">Reference proteome</keyword>
<gene>
    <name evidence="3" type="primary">LOC136076854</name>
</gene>
<dbReference type="GeneID" id="136076854"/>
<protein>
    <submittedName>
        <fullName evidence="3">Uncharacterized protein LOC136076854</fullName>
    </submittedName>
</protein>
<name>A0ABM4BC75_HYDVU</name>
<proteinExistence type="predicted"/>
<reference evidence="2" key="1">
    <citation type="submission" date="2025-05" db="UniProtKB">
        <authorList>
            <consortium name="RefSeq"/>
        </authorList>
    </citation>
    <scope>NUCLEOTIDE SEQUENCE [LARGE SCALE GENOMIC DNA]</scope>
</reference>
<accession>A0ABM4BC75</accession>
<dbReference type="RefSeq" id="XP_065646534.1">
    <property type="nucleotide sequence ID" value="XM_065790462.1"/>
</dbReference>
<evidence type="ECO:0000313" key="2">
    <source>
        <dbReference type="Proteomes" id="UP001652625"/>
    </source>
</evidence>
<evidence type="ECO:0000313" key="3">
    <source>
        <dbReference type="RefSeq" id="XP_065646534.1"/>
    </source>
</evidence>
<keyword evidence="1" id="KW-0175">Coiled coil</keyword>
<reference evidence="3" key="2">
    <citation type="submission" date="2025-08" db="UniProtKB">
        <authorList>
            <consortium name="RefSeq"/>
        </authorList>
    </citation>
    <scope>IDENTIFICATION</scope>
</reference>
<evidence type="ECO:0000256" key="1">
    <source>
        <dbReference type="SAM" id="Coils"/>
    </source>
</evidence>
<feature type="coiled-coil region" evidence="1">
    <location>
        <begin position="50"/>
        <end position="108"/>
    </location>
</feature>
<dbReference type="Proteomes" id="UP001652625">
    <property type="component" value="Chromosome 02"/>
</dbReference>
<sequence>MLDIYSYKFIYTTREVDIPYSACLNGILAASTATAPQRNVVFPIDQGKFLRKVLYKLEQLSEAVKSLNDRVDTRLGRVIDADESMFSLKENINNMDDFNENESQLAEEPMKRKLIERLSKIGGTNIGDCTRTIMRRMLDCSLMINFNMDG</sequence>
<organism evidence="2 3">
    <name type="scientific">Hydra vulgaris</name>
    <name type="common">Hydra</name>
    <name type="synonym">Hydra attenuata</name>
    <dbReference type="NCBI Taxonomy" id="6087"/>
    <lineage>
        <taxon>Eukaryota</taxon>
        <taxon>Metazoa</taxon>
        <taxon>Cnidaria</taxon>
        <taxon>Hydrozoa</taxon>
        <taxon>Hydroidolina</taxon>
        <taxon>Anthoathecata</taxon>
        <taxon>Aplanulata</taxon>
        <taxon>Hydridae</taxon>
        <taxon>Hydra</taxon>
    </lineage>
</organism>